<dbReference type="Gene3D" id="3.40.50.10490">
    <property type="entry name" value="Glucose-6-phosphate isomerase like protein, domain 1"/>
    <property type="match status" value="1"/>
</dbReference>
<dbReference type="Pfam" id="PF01380">
    <property type="entry name" value="SIS"/>
    <property type="match status" value="1"/>
</dbReference>
<feature type="domain" description="SIS" evidence="1">
    <location>
        <begin position="30"/>
        <end position="177"/>
    </location>
</feature>
<dbReference type="RefSeq" id="WP_147664028.1">
    <property type="nucleotide sequence ID" value="NZ_CP042905.2"/>
</dbReference>
<dbReference type="KEGG" id="psyt:DSAG12_02943"/>
<dbReference type="AlphaFoldDB" id="A0A5B9DDK4"/>
<dbReference type="InterPro" id="IPR046348">
    <property type="entry name" value="SIS_dom_sf"/>
</dbReference>
<dbReference type="GO" id="GO:0016853">
    <property type="term" value="F:isomerase activity"/>
    <property type="evidence" value="ECO:0007669"/>
    <property type="project" value="UniProtKB-KW"/>
</dbReference>
<reference evidence="2 3" key="2">
    <citation type="journal article" date="2024" name="Int. J. Syst. Evol. Microbiol.">
        <title>Promethearchaeum syntrophicum gen. nov., sp. nov., an anaerobic, obligately syntrophic archaeon, the first isolate of the lineage 'Asgard' archaea, and proposal of the new archaeal phylum Promethearchaeota phyl. nov. and kingdom Promethearchaeati regn. nov.</title>
        <authorList>
            <person name="Imachi H."/>
            <person name="Nobu M.K."/>
            <person name="Kato S."/>
            <person name="Takaki Y."/>
            <person name="Miyazaki M."/>
            <person name="Miyata M."/>
            <person name="Ogawara M."/>
            <person name="Saito Y."/>
            <person name="Sakai S."/>
            <person name="Tahara Y.O."/>
            <person name="Takano Y."/>
            <person name="Tasumi E."/>
            <person name="Uematsu K."/>
            <person name="Yoshimura T."/>
            <person name="Itoh T."/>
            <person name="Ohkuma M."/>
            <person name="Takai K."/>
        </authorList>
    </citation>
    <scope>NUCLEOTIDE SEQUENCE [LARGE SCALE GENOMIC DNA]</scope>
    <source>
        <strain evidence="2 3">MK-D1</strain>
    </source>
</reference>
<proteinExistence type="predicted"/>
<sequence length="198" mass="21880">MDLQNRAEQILKIQSNAVQNLRITENMILAITEIMKKQKEKNHIITTGMGKAGIIATKMSATLASIGIPSFYVNPAEAVHGDLGRIMSEDLLIVFSHSGRTKEIQTMIKKLHELNFNKNYVISIGSNSQPEFSADLSITYGNIDESCIVKKVPSTSTTLMLLIADILGITAAENLGFNDEWFKQRHPGGEIGNSYKKN</sequence>
<dbReference type="PROSITE" id="PS51464">
    <property type="entry name" value="SIS"/>
    <property type="match status" value="1"/>
</dbReference>
<dbReference type="GO" id="GO:1901135">
    <property type="term" value="P:carbohydrate derivative metabolic process"/>
    <property type="evidence" value="ECO:0007669"/>
    <property type="project" value="InterPro"/>
</dbReference>
<evidence type="ECO:0000259" key="1">
    <source>
        <dbReference type="PROSITE" id="PS51464"/>
    </source>
</evidence>
<dbReference type="PANTHER" id="PTHR38418">
    <property type="entry name" value="SUGAR ISOMERASE, KPSF/GUTQ (AFU_ORTHOLOGUE AFUA_6G08860)"/>
    <property type="match status" value="1"/>
</dbReference>
<dbReference type="EMBL" id="CP042905">
    <property type="protein sequence ID" value="QEE17111.1"/>
    <property type="molecule type" value="Genomic_DNA"/>
</dbReference>
<dbReference type="Proteomes" id="UP000321408">
    <property type="component" value="Chromosome"/>
</dbReference>
<evidence type="ECO:0000313" key="3">
    <source>
        <dbReference type="Proteomes" id="UP000321408"/>
    </source>
</evidence>
<gene>
    <name evidence="2" type="ORF">DSAG12_02943</name>
</gene>
<dbReference type="SUPFAM" id="SSF53697">
    <property type="entry name" value="SIS domain"/>
    <property type="match status" value="1"/>
</dbReference>
<accession>A0A5B9DDK4</accession>
<dbReference type="InterPro" id="IPR001347">
    <property type="entry name" value="SIS_dom"/>
</dbReference>
<organism evidence="2 3">
    <name type="scientific">Promethearchaeum syntrophicum</name>
    <dbReference type="NCBI Taxonomy" id="2594042"/>
    <lineage>
        <taxon>Archaea</taxon>
        <taxon>Promethearchaeati</taxon>
        <taxon>Promethearchaeota</taxon>
        <taxon>Promethearchaeia</taxon>
        <taxon>Promethearchaeales</taxon>
        <taxon>Promethearchaeaceae</taxon>
        <taxon>Promethearchaeum</taxon>
    </lineage>
</organism>
<protein>
    <submittedName>
        <fullName evidence="2">SIS domain-containing protein</fullName>
    </submittedName>
</protein>
<dbReference type="GeneID" id="41330921"/>
<dbReference type="PANTHER" id="PTHR38418:SF2">
    <property type="entry name" value="SUGAR ISOMERASE, KPSF_GUTQ (AFU_ORTHOLOGUE AFUA_6G08860)"/>
    <property type="match status" value="1"/>
</dbReference>
<reference evidence="2 3" key="1">
    <citation type="journal article" date="2020" name="Nature">
        <title>Isolation of an archaeon at the prokaryote-eukaryote interface.</title>
        <authorList>
            <person name="Imachi H."/>
            <person name="Nobu M.K."/>
            <person name="Nakahara N."/>
            <person name="Morono Y."/>
            <person name="Ogawara M."/>
            <person name="Takaki Y."/>
            <person name="Takano Y."/>
            <person name="Uematsu K."/>
            <person name="Ikuta T."/>
            <person name="Ito M."/>
            <person name="Matsui Y."/>
            <person name="Miyazaki M."/>
            <person name="Murata K."/>
            <person name="Saito Y."/>
            <person name="Sakai S."/>
            <person name="Song C."/>
            <person name="Tasumi E."/>
            <person name="Yamanaka Y."/>
            <person name="Yamaguchi T."/>
            <person name="Kamagata Y."/>
            <person name="Tamaki H."/>
            <person name="Takai K."/>
        </authorList>
    </citation>
    <scope>NUCLEOTIDE SEQUENCE [LARGE SCALE GENOMIC DNA]</scope>
    <source>
        <strain evidence="2 3">MK-D1</strain>
    </source>
</reference>
<keyword evidence="3" id="KW-1185">Reference proteome</keyword>
<dbReference type="GO" id="GO:0097367">
    <property type="term" value="F:carbohydrate derivative binding"/>
    <property type="evidence" value="ECO:0007669"/>
    <property type="project" value="InterPro"/>
</dbReference>
<evidence type="ECO:0000313" key="2">
    <source>
        <dbReference type="EMBL" id="QEE17111.1"/>
    </source>
</evidence>
<name>A0A5B9DDK4_9ARCH</name>